<dbReference type="RefSeq" id="WP_161920717.1">
    <property type="nucleotide sequence ID" value="NZ_JAACYS010000037.1"/>
</dbReference>
<keyword evidence="1" id="KW-1133">Transmembrane helix</keyword>
<sequence length="292" mass="33861">MKVNRNGLLIIPVIITIIACIYWLSSNKDDVIETITFFPLDEKAVFLDTKTEILSPQVKNNQIILPITTFSRLNEPAYLRQDIALVFANGRLVKKLSIWKENIDQLKLADEVRVNNNQLIQVISYHYSELHRDNEEIKSTQALSDDKLYLLTKEKNSVITFRQPHNEEEIQWKEKLDSDEHMLLQSTIEKAANKYNFKLNFYDIIPLYEISSYANRPLPGFSQKQTSEIVGKLWEGIYKNYVVGIRKNDGEIVSPIGSTIPIILLAKDRSHLFVIFETETDEVYLLKQLISK</sequence>
<reference evidence="2 3" key="1">
    <citation type="submission" date="2020-01" db="EMBL/GenBank/DDBJ databases">
        <title>A novel Bacillus sp. from Pasinler.</title>
        <authorList>
            <person name="Adiguzel A."/>
            <person name="Ay H."/>
            <person name="Baltaci M.O."/>
        </authorList>
    </citation>
    <scope>NUCLEOTIDE SEQUENCE [LARGE SCALE GENOMIC DNA]</scope>
    <source>
        <strain evidence="2 3">P1</strain>
    </source>
</reference>
<comment type="caution">
    <text evidence="2">The sequence shown here is derived from an EMBL/GenBank/DDBJ whole genome shotgun (WGS) entry which is preliminary data.</text>
</comment>
<evidence type="ECO:0000313" key="2">
    <source>
        <dbReference type="EMBL" id="NCU17887.1"/>
    </source>
</evidence>
<dbReference type="Proteomes" id="UP000743899">
    <property type="component" value="Unassembled WGS sequence"/>
</dbReference>
<protein>
    <submittedName>
        <fullName evidence="2">Uncharacterized protein</fullName>
    </submittedName>
</protein>
<keyword evidence="1" id="KW-0472">Membrane</keyword>
<keyword evidence="1" id="KW-0812">Transmembrane</keyword>
<evidence type="ECO:0000313" key="3">
    <source>
        <dbReference type="Proteomes" id="UP000743899"/>
    </source>
</evidence>
<organism evidence="2 3">
    <name type="scientific">Pallidibacillus pasinlerensis</name>
    <dbReference type="NCBI Taxonomy" id="2703818"/>
    <lineage>
        <taxon>Bacteria</taxon>
        <taxon>Bacillati</taxon>
        <taxon>Bacillota</taxon>
        <taxon>Bacilli</taxon>
        <taxon>Bacillales</taxon>
        <taxon>Bacillaceae</taxon>
        <taxon>Pallidibacillus</taxon>
    </lineage>
</organism>
<accession>A0ABX0A9U9</accession>
<keyword evidence="3" id="KW-1185">Reference proteome</keyword>
<name>A0ABX0A9U9_9BACI</name>
<dbReference type="EMBL" id="JAACYS010000037">
    <property type="protein sequence ID" value="NCU17887.1"/>
    <property type="molecule type" value="Genomic_DNA"/>
</dbReference>
<dbReference type="PROSITE" id="PS51257">
    <property type="entry name" value="PROKAR_LIPOPROTEIN"/>
    <property type="match status" value="1"/>
</dbReference>
<gene>
    <name evidence="2" type="ORF">GW534_09100</name>
</gene>
<proteinExistence type="predicted"/>
<feature type="transmembrane region" description="Helical" evidence="1">
    <location>
        <begin position="7"/>
        <end position="25"/>
    </location>
</feature>
<evidence type="ECO:0000256" key="1">
    <source>
        <dbReference type="SAM" id="Phobius"/>
    </source>
</evidence>